<dbReference type="SMART" id="SM00895">
    <property type="entry name" value="FCD"/>
    <property type="match status" value="1"/>
</dbReference>
<dbReference type="GO" id="GO:0003700">
    <property type="term" value="F:DNA-binding transcription factor activity"/>
    <property type="evidence" value="ECO:0007669"/>
    <property type="project" value="InterPro"/>
</dbReference>
<evidence type="ECO:0000313" key="6">
    <source>
        <dbReference type="Proteomes" id="UP000252770"/>
    </source>
</evidence>
<dbReference type="InterPro" id="IPR008920">
    <property type="entry name" value="TF_FadR/GntR_C"/>
</dbReference>
<dbReference type="AlphaFoldDB" id="A0A367YUH3"/>
<dbReference type="InterPro" id="IPR000524">
    <property type="entry name" value="Tscrpt_reg_HTH_GntR"/>
</dbReference>
<keyword evidence="3" id="KW-0804">Transcription</keyword>
<gene>
    <name evidence="5" type="ORF">DT076_15460</name>
</gene>
<evidence type="ECO:0000259" key="4">
    <source>
        <dbReference type="PROSITE" id="PS50949"/>
    </source>
</evidence>
<dbReference type="SUPFAM" id="SSF48008">
    <property type="entry name" value="GntR ligand-binding domain-like"/>
    <property type="match status" value="1"/>
</dbReference>
<feature type="domain" description="HTH gntR-type" evidence="4">
    <location>
        <begin position="5"/>
        <end position="73"/>
    </location>
</feature>
<dbReference type="InterPro" id="IPR036388">
    <property type="entry name" value="WH-like_DNA-bd_sf"/>
</dbReference>
<keyword evidence="1" id="KW-0805">Transcription regulation</keyword>
<dbReference type="PANTHER" id="PTHR43537">
    <property type="entry name" value="TRANSCRIPTIONAL REGULATOR, GNTR FAMILY"/>
    <property type="match status" value="1"/>
</dbReference>
<proteinExistence type="predicted"/>
<dbReference type="RefSeq" id="WP_114127592.1">
    <property type="nucleotide sequence ID" value="NZ_QOUI01000010.1"/>
</dbReference>
<dbReference type="Gene3D" id="1.20.120.530">
    <property type="entry name" value="GntR ligand-binding domain-like"/>
    <property type="match status" value="1"/>
</dbReference>
<accession>A0A367YUH3</accession>
<dbReference type="Pfam" id="PF00392">
    <property type="entry name" value="GntR"/>
    <property type="match status" value="1"/>
</dbReference>
<dbReference type="PANTHER" id="PTHR43537:SF5">
    <property type="entry name" value="UXU OPERON TRANSCRIPTIONAL REGULATOR"/>
    <property type="match status" value="1"/>
</dbReference>
<name>A0A367YUH3_9ACTN</name>
<organism evidence="5 6">
    <name type="scientific">Desertihabitans brevis</name>
    <dbReference type="NCBI Taxonomy" id="2268447"/>
    <lineage>
        <taxon>Bacteria</taxon>
        <taxon>Bacillati</taxon>
        <taxon>Actinomycetota</taxon>
        <taxon>Actinomycetes</taxon>
        <taxon>Propionibacteriales</taxon>
        <taxon>Propionibacteriaceae</taxon>
        <taxon>Desertihabitans</taxon>
    </lineage>
</organism>
<dbReference type="EMBL" id="QOUI01000010">
    <property type="protein sequence ID" value="RCK68621.1"/>
    <property type="molecule type" value="Genomic_DNA"/>
</dbReference>
<dbReference type="Proteomes" id="UP000252770">
    <property type="component" value="Unassembled WGS sequence"/>
</dbReference>
<evidence type="ECO:0000313" key="5">
    <source>
        <dbReference type="EMBL" id="RCK68621.1"/>
    </source>
</evidence>
<comment type="caution">
    <text evidence="5">The sequence shown here is derived from an EMBL/GenBank/DDBJ whole genome shotgun (WGS) entry which is preliminary data.</text>
</comment>
<dbReference type="Pfam" id="PF07729">
    <property type="entry name" value="FCD"/>
    <property type="match status" value="1"/>
</dbReference>
<evidence type="ECO:0000256" key="3">
    <source>
        <dbReference type="ARBA" id="ARBA00023163"/>
    </source>
</evidence>
<dbReference type="CDD" id="cd07377">
    <property type="entry name" value="WHTH_GntR"/>
    <property type="match status" value="1"/>
</dbReference>
<keyword evidence="2" id="KW-0238">DNA-binding</keyword>
<evidence type="ECO:0000256" key="1">
    <source>
        <dbReference type="ARBA" id="ARBA00023015"/>
    </source>
</evidence>
<protein>
    <submittedName>
        <fullName evidence="5">FadR family transcriptional regulator</fullName>
    </submittedName>
</protein>
<dbReference type="InterPro" id="IPR011711">
    <property type="entry name" value="GntR_C"/>
</dbReference>
<reference evidence="5 6" key="1">
    <citation type="submission" date="2018-07" db="EMBL/GenBank/DDBJ databases">
        <title>Desertimonas flava gen. nov. sp. nov.</title>
        <authorList>
            <person name="Liu S."/>
        </authorList>
    </citation>
    <scope>NUCLEOTIDE SEQUENCE [LARGE SCALE GENOMIC DNA]</scope>
    <source>
        <strain evidence="5 6">16Sb5-5</strain>
    </source>
</reference>
<evidence type="ECO:0000256" key="2">
    <source>
        <dbReference type="ARBA" id="ARBA00023125"/>
    </source>
</evidence>
<dbReference type="SUPFAM" id="SSF46785">
    <property type="entry name" value="Winged helix' DNA-binding domain"/>
    <property type="match status" value="1"/>
</dbReference>
<sequence length="235" mass="25693">MSDQRSQTDVVLHAVQEMIASGRLRPGDRLPVEKDLAEELQVSRGSLREAVRALSALGVLQTRQGAGTYVTSLAPDRLLGGLGFWVRLQAGDEAEHAHSVRRALEVESVQRAAVRFTAEHAARGRAILDDAHAAIFADQVDHERAMQADLELHRLIAEAAENPVLAALIDAMSAPTLATRWQALFNSPRLHDTHREHEAILAACVDHSPRRARSWMEVHLYGVEGLLPDVAADPG</sequence>
<dbReference type="GO" id="GO:0003677">
    <property type="term" value="F:DNA binding"/>
    <property type="evidence" value="ECO:0007669"/>
    <property type="project" value="UniProtKB-KW"/>
</dbReference>
<dbReference type="InterPro" id="IPR036390">
    <property type="entry name" value="WH_DNA-bd_sf"/>
</dbReference>
<dbReference type="SMART" id="SM00345">
    <property type="entry name" value="HTH_GNTR"/>
    <property type="match status" value="1"/>
</dbReference>
<dbReference type="PROSITE" id="PS50949">
    <property type="entry name" value="HTH_GNTR"/>
    <property type="match status" value="1"/>
</dbReference>
<dbReference type="Gene3D" id="1.10.10.10">
    <property type="entry name" value="Winged helix-like DNA-binding domain superfamily/Winged helix DNA-binding domain"/>
    <property type="match status" value="1"/>
</dbReference>
<dbReference type="PRINTS" id="PR00035">
    <property type="entry name" value="HTHGNTR"/>
</dbReference>
<keyword evidence="6" id="KW-1185">Reference proteome</keyword>